<sequence>MCESRIVSSGKVIFEDIVRVKVEGDVLVFFDVLGKKYELKGKILEVDLVGHRINVEVFV</sequence>
<protein>
    <submittedName>
        <fullName evidence="1">CooT family nickel-binding protein</fullName>
    </submittedName>
</protein>
<evidence type="ECO:0000313" key="1">
    <source>
        <dbReference type="EMBL" id="HEH35380.1"/>
    </source>
</evidence>
<proteinExistence type="predicted"/>
<name>A0A7J2TID2_ARCFL</name>
<dbReference type="AlphaFoldDB" id="A0A7J2TID2"/>
<comment type="caution">
    <text evidence="1">The sequence shown here is derived from an EMBL/GenBank/DDBJ whole genome shotgun (WGS) entry which is preliminary data.</text>
</comment>
<dbReference type="EMBL" id="DSLA01000070">
    <property type="protein sequence ID" value="HEH35380.1"/>
    <property type="molecule type" value="Genomic_DNA"/>
</dbReference>
<accession>A0A7J2TID2</accession>
<reference evidence="1" key="1">
    <citation type="journal article" date="2020" name="mSystems">
        <title>Genome- and Community-Level Interaction Insights into Carbon Utilization and Element Cycling Functions of Hydrothermarchaeota in Hydrothermal Sediment.</title>
        <authorList>
            <person name="Zhou Z."/>
            <person name="Liu Y."/>
            <person name="Xu W."/>
            <person name="Pan J."/>
            <person name="Luo Z.H."/>
            <person name="Li M."/>
        </authorList>
    </citation>
    <scope>NUCLEOTIDE SEQUENCE [LARGE SCALE GENOMIC DNA]</scope>
    <source>
        <strain evidence="1">SpSt-26</strain>
    </source>
</reference>
<dbReference type="Pfam" id="PF10133">
    <property type="entry name" value="CooT"/>
    <property type="match status" value="1"/>
</dbReference>
<dbReference type="InterPro" id="IPR019300">
    <property type="entry name" value="CooT"/>
</dbReference>
<gene>
    <name evidence="1" type="ORF">ENP88_04385</name>
</gene>
<organism evidence="1">
    <name type="scientific">Archaeoglobus fulgidus</name>
    <dbReference type="NCBI Taxonomy" id="2234"/>
    <lineage>
        <taxon>Archaea</taxon>
        <taxon>Methanobacteriati</taxon>
        <taxon>Methanobacteriota</taxon>
        <taxon>Archaeoglobi</taxon>
        <taxon>Archaeoglobales</taxon>
        <taxon>Archaeoglobaceae</taxon>
        <taxon>Archaeoglobus</taxon>
    </lineage>
</organism>